<comment type="caution">
    <text evidence="3">The sequence shown here is derived from an EMBL/GenBank/DDBJ whole genome shotgun (WGS) entry which is preliminary data.</text>
</comment>
<feature type="chain" id="PRO_5040224723" evidence="2">
    <location>
        <begin position="19"/>
        <end position="308"/>
    </location>
</feature>
<feature type="signal peptide" evidence="2">
    <location>
        <begin position="1"/>
        <end position="18"/>
    </location>
</feature>
<dbReference type="EMBL" id="ML976617">
    <property type="protein sequence ID" value="KAF1844172.1"/>
    <property type="molecule type" value="Genomic_DNA"/>
</dbReference>
<evidence type="ECO:0000256" key="1">
    <source>
        <dbReference type="SAM" id="MobiDB-lite"/>
    </source>
</evidence>
<dbReference type="PANTHER" id="PTHR42085">
    <property type="entry name" value="F-BOX DOMAIN-CONTAINING PROTEIN"/>
    <property type="match status" value="1"/>
</dbReference>
<dbReference type="RefSeq" id="XP_040786735.1">
    <property type="nucleotide sequence ID" value="XM_040929003.1"/>
</dbReference>
<gene>
    <name evidence="3" type="ORF">K460DRAFT_287877</name>
</gene>
<protein>
    <submittedName>
        <fullName evidence="3">Uncharacterized protein</fullName>
    </submittedName>
</protein>
<reference evidence="3" key="1">
    <citation type="submission" date="2020-01" db="EMBL/GenBank/DDBJ databases">
        <authorList>
            <consortium name="DOE Joint Genome Institute"/>
            <person name="Haridas S."/>
            <person name="Albert R."/>
            <person name="Binder M."/>
            <person name="Bloem J."/>
            <person name="Labutti K."/>
            <person name="Salamov A."/>
            <person name="Andreopoulos B."/>
            <person name="Baker S.E."/>
            <person name="Barry K."/>
            <person name="Bills G."/>
            <person name="Bluhm B.H."/>
            <person name="Cannon C."/>
            <person name="Castanera R."/>
            <person name="Culley D.E."/>
            <person name="Daum C."/>
            <person name="Ezra D."/>
            <person name="Gonzalez J.B."/>
            <person name="Henrissat B."/>
            <person name="Kuo A."/>
            <person name="Liang C."/>
            <person name="Lipzen A."/>
            <person name="Lutzoni F."/>
            <person name="Magnuson J."/>
            <person name="Mondo S."/>
            <person name="Nolan M."/>
            <person name="Ohm R."/>
            <person name="Pangilinan J."/>
            <person name="Park H.-J."/>
            <person name="Ramirez L."/>
            <person name="Alfaro M."/>
            <person name="Sun H."/>
            <person name="Tritt A."/>
            <person name="Yoshinaga Y."/>
            <person name="Zwiers L.-H."/>
            <person name="Turgeon B.G."/>
            <person name="Goodwin S.B."/>
            <person name="Spatafora J.W."/>
            <person name="Crous P.W."/>
            <person name="Grigoriev I.V."/>
        </authorList>
    </citation>
    <scope>NUCLEOTIDE SEQUENCE</scope>
    <source>
        <strain evidence="3">CBS 394.84</strain>
    </source>
</reference>
<dbReference type="OrthoDB" id="62952at2759"/>
<keyword evidence="2" id="KW-0732">Signal</keyword>
<organism evidence="3 4">
    <name type="scientific">Cucurbitaria berberidis CBS 394.84</name>
    <dbReference type="NCBI Taxonomy" id="1168544"/>
    <lineage>
        <taxon>Eukaryota</taxon>
        <taxon>Fungi</taxon>
        <taxon>Dikarya</taxon>
        <taxon>Ascomycota</taxon>
        <taxon>Pezizomycotina</taxon>
        <taxon>Dothideomycetes</taxon>
        <taxon>Pleosporomycetidae</taxon>
        <taxon>Pleosporales</taxon>
        <taxon>Pleosporineae</taxon>
        <taxon>Cucurbitariaceae</taxon>
        <taxon>Cucurbitaria</taxon>
    </lineage>
</organism>
<sequence length="308" mass="35339">MTVLAVIVPLILLCAIRRYQKMQYENRKPFPFMQLPQELRDMVYEHLIEDPVYPPPQLRLNHGSSLWMIPGLWSSSAASSRRLHTSNWIFLANKQVYKECMDVLCKRATFHLTVSPHNYKPSSSSSPPPPSPPHSEDKRLWNISPDTLKDLRTASLNLITTSAMLGVPDPRNMTSTDWTLARHVREELKQLVNVKNLTLDAKALGDPLWNPLWIWYHACQSFKTMGTSASNTSPTGPKLNRITFSLDTWSPGENYLARHGDEDKWTWFCMQGHGVGLDIGPEMTVREFCGKLYQECRICRPELESEEE</sequence>
<proteinExistence type="predicted"/>
<keyword evidence="4" id="KW-1185">Reference proteome</keyword>
<dbReference type="PANTHER" id="PTHR42085:SF1">
    <property type="entry name" value="F-BOX DOMAIN-CONTAINING PROTEIN"/>
    <property type="match status" value="1"/>
</dbReference>
<dbReference type="AlphaFoldDB" id="A0A9P4GEK2"/>
<accession>A0A9P4GEK2</accession>
<feature type="region of interest" description="Disordered" evidence="1">
    <location>
        <begin position="117"/>
        <end position="140"/>
    </location>
</feature>
<dbReference type="Proteomes" id="UP000800039">
    <property type="component" value="Unassembled WGS sequence"/>
</dbReference>
<dbReference type="GeneID" id="63846255"/>
<evidence type="ECO:0000256" key="2">
    <source>
        <dbReference type="SAM" id="SignalP"/>
    </source>
</evidence>
<name>A0A9P4GEK2_9PLEO</name>
<evidence type="ECO:0000313" key="4">
    <source>
        <dbReference type="Proteomes" id="UP000800039"/>
    </source>
</evidence>
<evidence type="ECO:0000313" key="3">
    <source>
        <dbReference type="EMBL" id="KAF1844172.1"/>
    </source>
</evidence>
<dbReference type="InterPro" id="IPR038883">
    <property type="entry name" value="AN11006-like"/>
</dbReference>